<dbReference type="Proteomes" id="UP001363035">
    <property type="component" value="Unassembled WGS sequence"/>
</dbReference>
<dbReference type="RefSeq" id="WP_257213708.1">
    <property type="nucleotide sequence ID" value="NZ_JAYLLN010000016.1"/>
</dbReference>
<dbReference type="EMBL" id="JAYLLN010000016">
    <property type="protein sequence ID" value="MEI5984875.1"/>
    <property type="molecule type" value="Genomic_DNA"/>
</dbReference>
<proteinExistence type="predicted"/>
<name>A0ABU8I633_9SPHI</name>
<keyword evidence="2" id="KW-1185">Reference proteome</keyword>
<evidence type="ECO:0000313" key="2">
    <source>
        <dbReference type="Proteomes" id="UP001363035"/>
    </source>
</evidence>
<reference evidence="1 2" key="1">
    <citation type="submission" date="2024-01" db="EMBL/GenBank/DDBJ databases">
        <title>Sphingobacterium tenebrionis sp. nov., a novel endophyte isolated from tenebrio molitor intestines.</title>
        <authorList>
            <person name="Zhang C."/>
        </authorList>
    </citation>
    <scope>NUCLEOTIDE SEQUENCE [LARGE SCALE GENOMIC DNA]</scope>
    <source>
        <strain evidence="1 2">PU5-4</strain>
    </source>
</reference>
<organism evidence="1 2">
    <name type="scientific">Sphingobacterium tenebrionis</name>
    <dbReference type="NCBI Taxonomy" id="3111775"/>
    <lineage>
        <taxon>Bacteria</taxon>
        <taxon>Pseudomonadati</taxon>
        <taxon>Bacteroidota</taxon>
        <taxon>Sphingobacteriia</taxon>
        <taxon>Sphingobacteriales</taxon>
        <taxon>Sphingobacteriaceae</taxon>
        <taxon>Sphingobacterium</taxon>
    </lineage>
</organism>
<comment type="caution">
    <text evidence="1">The sequence shown here is derived from an EMBL/GenBank/DDBJ whole genome shotgun (WGS) entry which is preliminary data.</text>
</comment>
<gene>
    <name evidence="1" type="ORF">VJ786_08170</name>
</gene>
<protein>
    <submittedName>
        <fullName evidence="1">Uncharacterized protein</fullName>
    </submittedName>
</protein>
<accession>A0ABU8I633</accession>
<sequence>MASTGMNRKNFIKKSVLGISGFSMLSSFGESKDFRDENHDGTAFQENQNIAAMDTLLFKNVRLETGFVYQGEEVIGTDTDLFQVEVVNGKINKITAQHGGLGLGLFLEQGRSSMRKEN</sequence>
<evidence type="ECO:0000313" key="1">
    <source>
        <dbReference type="EMBL" id="MEI5984875.1"/>
    </source>
</evidence>